<name>A0A553N993_TIGCA</name>
<dbReference type="EMBL" id="VCGU01000459">
    <property type="protein sequence ID" value="TRY61993.1"/>
    <property type="molecule type" value="Genomic_DNA"/>
</dbReference>
<evidence type="ECO:0000313" key="2">
    <source>
        <dbReference type="Proteomes" id="UP000318571"/>
    </source>
</evidence>
<evidence type="ECO:0000313" key="1">
    <source>
        <dbReference type="EMBL" id="TRY61993.1"/>
    </source>
</evidence>
<gene>
    <name evidence="1" type="ORF">TCAL_14930</name>
</gene>
<protein>
    <submittedName>
        <fullName evidence="1">Uncharacterized protein</fullName>
    </submittedName>
</protein>
<sequence>MCFLIQINTYITEIAWTEDIEGVHHPNSQTFSGQFLPPQGHEVRRSVYINSSVEPHQCDCEHVVLVLLSLSQLEADAFCPHCQCNFQIRNLGMNHHDPLDLHGLSLESEIAGGGLPGSSHGP</sequence>
<dbReference type="AlphaFoldDB" id="A0A553N993"/>
<dbReference type="Proteomes" id="UP000318571">
    <property type="component" value="Chromosome 8"/>
</dbReference>
<proteinExistence type="predicted"/>
<reference evidence="1 2" key="1">
    <citation type="journal article" date="2018" name="Nat. Ecol. Evol.">
        <title>Genomic signatures of mitonuclear coevolution across populations of Tigriopus californicus.</title>
        <authorList>
            <person name="Barreto F.S."/>
            <person name="Watson E.T."/>
            <person name="Lima T.G."/>
            <person name="Willett C.S."/>
            <person name="Edmands S."/>
            <person name="Li W."/>
            <person name="Burton R.S."/>
        </authorList>
    </citation>
    <scope>NUCLEOTIDE SEQUENCE [LARGE SCALE GENOMIC DNA]</scope>
    <source>
        <strain evidence="1 2">San Diego</strain>
    </source>
</reference>
<accession>A0A553N993</accession>
<organism evidence="1 2">
    <name type="scientific">Tigriopus californicus</name>
    <name type="common">Marine copepod</name>
    <dbReference type="NCBI Taxonomy" id="6832"/>
    <lineage>
        <taxon>Eukaryota</taxon>
        <taxon>Metazoa</taxon>
        <taxon>Ecdysozoa</taxon>
        <taxon>Arthropoda</taxon>
        <taxon>Crustacea</taxon>
        <taxon>Multicrustacea</taxon>
        <taxon>Hexanauplia</taxon>
        <taxon>Copepoda</taxon>
        <taxon>Harpacticoida</taxon>
        <taxon>Harpacticidae</taxon>
        <taxon>Tigriopus</taxon>
    </lineage>
</organism>
<comment type="caution">
    <text evidence="1">The sequence shown here is derived from an EMBL/GenBank/DDBJ whole genome shotgun (WGS) entry which is preliminary data.</text>
</comment>
<keyword evidence="2" id="KW-1185">Reference proteome</keyword>